<dbReference type="Proteomes" id="UP000244052">
    <property type="component" value="Unassembled WGS sequence"/>
</dbReference>
<evidence type="ECO:0000259" key="1">
    <source>
        <dbReference type="Pfam" id="PF04187"/>
    </source>
</evidence>
<dbReference type="Pfam" id="PF04187">
    <property type="entry name" value="Cofac_haem_bdg"/>
    <property type="match status" value="1"/>
</dbReference>
<dbReference type="Gene3D" id="1.10.8.760">
    <property type="entry name" value="Haem-binding uptake, Tiki superfamily, ChaN, domain 2"/>
    <property type="match status" value="1"/>
</dbReference>
<dbReference type="Proteomes" id="UP000255303">
    <property type="component" value="Unassembled WGS sequence"/>
</dbReference>
<dbReference type="PROSITE" id="PS51257">
    <property type="entry name" value="PROKAR_LIPOPROTEIN"/>
    <property type="match status" value="1"/>
</dbReference>
<dbReference type="RefSeq" id="WP_074859704.1">
    <property type="nucleotide sequence ID" value="NZ_FNZC01000043.1"/>
</dbReference>
<protein>
    <submittedName>
        <fullName evidence="2">Iron(III) ABC transporter</fullName>
    </submittedName>
    <submittedName>
        <fullName evidence="3">Putative lipoprotein</fullName>
    </submittedName>
</protein>
<dbReference type="Gene3D" id="3.40.50.11550">
    <property type="match status" value="1"/>
</dbReference>
<accession>A0A2T5PMS1</accession>
<feature type="domain" description="Haem-binding uptake Tiki superfamily ChaN" evidence="1">
    <location>
        <begin position="54"/>
        <end position="248"/>
    </location>
</feature>
<evidence type="ECO:0000313" key="3">
    <source>
        <dbReference type="EMBL" id="SUD50249.1"/>
    </source>
</evidence>
<evidence type="ECO:0000313" key="4">
    <source>
        <dbReference type="Proteomes" id="UP000244052"/>
    </source>
</evidence>
<dbReference type="EMBL" id="UGUV01000002">
    <property type="protein sequence ID" value="SUD50249.1"/>
    <property type="molecule type" value="Genomic_DNA"/>
</dbReference>
<sequence>MRVLLLSCLMLLAACHGRNMLPPPQPLAPLGHEHADLGRIVDLATGQNISPEQLLRRLASAQRVLVGEQHDNPDHHALQLWLLRELSRLRPQGSVLMEMLNPDQQNKVDQARTAARAGQAITDPFDTLAWQPGWDWSLYGPLVMHQLRQPYPLLAANLDRAEIMQIYRQRPTLGGDRSGAGEVQERLLADIRESHCGLLPDSQLPAMLAVQQQRDRRMAEALLAAPQPSLLLAGAFHVRKDLGVPLHLDDLGAHNGNAVLILAEVGGSVDASMADYVWFTAAQPEQDHCAKLRP</sequence>
<dbReference type="AlphaFoldDB" id="A0A2T5PMS1"/>
<keyword evidence="4" id="KW-1185">Reference proteome</keyword>
<reference evidence="3 5" key="2">
    <citation type="submission" date="2018-06" db="EMBL/GenBank/DDBJ databases">
        <authorList>
            <consortium name="Pathogen Informatics"/>
            <person name="Doyle S."/>
        </authorList>
    </citation>
    <scope>NUCLEOTIDE SEQUENCE [LARGE SCALE GENOMIC DNA]</scope>
    <source>
        <strain evidence="3 5">NCTC10692</strain>
    </source>
</reference>
<organism evidence="2 4">
    <name type="scientific">Ectopseudomonas oleovorans</name>
    <name type="common">Pseudomonas oleovorans</name>
    <dbReference type="NCBI Taxonomy" id="301"/>
    <lineage>
        <taxon>Bacteria</taxon>
        <taxon>Pseudomonadati</taxon>
        <taxon>Pseudomonadota</taxon>
        <taxon>Gammaproteobacteria</taxon>
        <taxon>Pseudomonadales</taxon>
        <taxon>Pseudomonadaceae</taxon>
        <taxon>Ectopseudomonas</taxon>
    </lineage>
</organism>
<evidence type="ECO:0000313" key="2">
    <source>
        <dbReference type="EMBL" id="PTU79010.1"/>
    </source>
</evidence>
<name>A0A2T5PMS1_ECTOL</name>
<dbReference type="InterPro" id="IPR007314">
    <property type="entry name" value="Cofac_haem-bd_dom"/>
</dbReference>
<dbReference type="InterPro" id="IPR016773">
    <property type="entry name" value="Fe3_uptake_reg_CjrA_prd"/>
</dbReference>
<dbReference type="EMBL" id="QASO01000064">
    <property type="protein sequence ID" value="PTU79010.1"/>
    <property type="molecule type" value="Genomic_DNA"/>
</dbReference>
<proteinExistence type="predicted"/>
<dbReference type="SUPFAM" id="SSF159501">
    <property type="entry name" value="EreA/ChaN-like"/>
    <property type="match status" value="1"/>
</dbReference>
<keyword evidence="3" id="KW-0449">Lipoprotein</keyword>
<accession>A0A2S7FPE2</accession>
<dbReference type="CDD" id="cd14727">
    <property type="entry name" value="ChanN-like"/>
    <property type="match status" value="1"/>
</dbReference>
<gene>
    <name evidence="2" type="ORF">DBO86_11065</name>
    <name evidence="3" type="ORF">NCTC10692_00648</name>
</gene>
<dbReference type="PIRSF" id="PIRSF020419">
    <property type="entry name" value="Fe_uptake_reg_CjrA_prd"/>
    <property type="match status" value="1"/>
</dbReference>
<accession>A0A379JNL2</accession>
<reference evidence="2 4" key="1">
    <citation type="submission" date="2018-04" db="EMBL/GenBank/DDBJ databases">
        <title>Pseudomonas sp. nov., isolated from mangrove soil.</title>
        <authorList>
            <person name="Chen C."/>
        </authorList>
    </citation>
    <scope>NUCLEOTIDE SEQUENCE [LARGE SCALE GENOMIC DNA]</scope>
    <source>
        <strain evidence="2 4">JCM 14246</strain>
    </source>
</reference>
<evidence type="ECO:0000313" key="5">
    <source>
        <dbReference type="Proteomes" id="UP000255303"/>
    </source>
</evidence>